<gene>
    <name evidence="11" type="ORF">AW171_hschr84722</name>
</gene>
<feature type="repeat" description="Solcar" evidence="9">
    <location>
        <begin position="22"/>
        <end position="101"/>
    </location>
</feature>
<dbReference type="EMBL" id="CP014248">
    <property type="protein sequence ID" value="AMD22671.1"/>
    <property type="molecule type" value="Genomic_DNA"/>
</dbReference>
<dbReference type="SUPFAM" id="SSF103506">
    <property type="entry name" value="Mitochondrial carrier"/>
    <property type="match status" value="1"/>
</dbReference>
<evidence type="ECO:0000256" key="1">
    <source>
        <dbReference type="ARBA" id="ARBA00004225"/>
    </source>
</evidence>
<evidence type="ECO:0000313" key="11">
    <source>
        <dbReference type="EMBL" id="AMD22671.1"/>
    </source>
</evidence>
<evidence type="ECO:0000256" key="4">
    <source>
        <dbReference type="ARBA" id="ARBA00022692"/>
    </source>
</evidence>
<evidence type="ECO:0000256" key="3">
    <source>
        <dbReference type="ARBA" id="ARBA00022448"/>
    </source>
</evidence>
<dbReference type="Gene3D" id="1.50.40.10">
    <property type="entry name" value="Mitochondrial carrier domain"/>
    <property type="match status" value="1"/>
</dbReference>
<comment type="subcellular location">
    <subcellularLocation>
        <location evidence="1">Mitochondrion membrane</location>
        <topology evidence="1">Multi-pass membrane protein</topology>
    </subcellularLocation>
</comment>
<reference evidence="11 12" key="1">
    <citation type="submission" date="2016-01" db="EMBL/GenBank/DDBJ databases">
        <title>Genome sequence of the yeast Holleya sinecauda.</title>
        <authorList>
            <person name="Dietrich F.S."/>
        </authorList>
    </citation>
    <scope>NUCLEOTIDE SEQUENCE [LARGE SCALE GENOMIC DNA]</scope>
    <source>
        <strain evidence="11 12">ATCC 58844</strain>
    </source>
</reference>
<protein>
    <submittedName>
        <fullName evidence="11">HHL099Cp</fullName>
    </submittedName>
</protein>
<dbReference type="Pfam" id="PF00153">
    <property type="entry name" value="Mito_carr"/>
    <property type="match status" value="3"/>
</dbReference>
<dbReference type="GO" id="GO:0006843">
    <property type="term" value="P:mitochondrial citrate transmembrane transport"/>
    <property type="evidence" value="ECO:0007669"/>
    <property type="project" value="TreeGrafter"/>
</dbReference>
<comment type="similarity">
    <text evidence="2 10">Belongs to the mitochondrial carrier (TC 2.A.29) family.</text>
</comment>
<evidence type="ECO:0000256" key="7">
    <source>
        <dbReference type="ARBA" id="ARBA00023128"/>
    </source>
</evidence>
<name>A0A0X8HW99_9SACH</name>
<dbReference type="InterPro" id="IPR018108">
    <property type="entry name" value="MCP_transmembrane"/>
</dbReference>
<dbReference type="PROSITE" id="PS50920">
    <property type="entry name" value="SOLCAR"/>
    <property type="match status" value="3"/>
</dbReference>
<feature type="repeat" description="Solcar" evidence="9">
    <location>
        <begin position="112"/>
        <end position="241"/>
    </location>
</feature>
<dbReference type="PANTHER" id="PTHR45788:SF5">
    <property type="entry name" value="AFR253WP"/>
    <property type="match status" value="1"/>
</dbReference>
<accession>A0A0X8HW99</accession>
<evidence type="ECO:0000256" key="5">
    <source>
        <dbReference type="ARBA" id="ARBA00022737"/>
    </source>
</evidence>
<sequence>MSNERNSGIADNNASSMHITHNNVMPAVMAGTTAAVFQTVISHPFEYVKTGLQLHRSLPGAEPLQMIHPVKYYFSGCSALNVGVLIKTAARFSTFEWACKALQDPSLPEEPIKGVRLLVAGAITGFVESLCVIPFESIKTTMIENSILVSSQAVGPEKPIKSAVNAGSPVRRTFHNPVLENRESIHRYYEQHPSRNLISAVKEMYMTRGVRAFLQGSMPTITRQLGNSVVRFTVYTWLRQLISPNKAPNELQATGLGIVSSGAVVLLTQPIDVVKTRMQGKHALFLYRNSLECAYRIFVEEGFRHMWKGWVPRLFKVGLSGGISFGVYQYFENLFTHMAKSSAMKP</sequence>
<keyword evidence="4 9" id="KW-0812">Transmembrane</keyword>
<keyword evidence="3 10" id="KW-0813">Transport</keyword>
<feature type="repeat" description="Solcar" evidence="9">
    <location>
        <begin position="248"/>
        <end position="334"/>
    </location>
</feature>
<dbReference type="PANTHER" id="PTHR45788">
    <property type="entry name" value="SUCCINATE/FUMARATE MITOCHONDRIAL TRANSPORTER-RELATED"/>
    <property type="match status" value="1"/>
</dbReference>
<evidence type="ECO:0000313" key="12">
    <source>
        <dbReference type="Proteomes" id="UP000243052"/>
    </source>
</evidence>
<dbReference type="RefSeq" id="XP_017989667.1">
    <property type="nucleotide sequence ID" value="XM_018134061.1"/>
</dbReference>
<dbReference type="InterPro" id="IPR049563">
    <property type="entry name" value="TXTP-like"/>
</dbReference>
<dbReference type="InterPro" id="IPR023395">
    <property type="entry name" value="MCP_dom_sf"/>
</dbReference>
<evidence type="ECO:0000256" key="2">
    <source>
        <dbReference type="ARBA" id="ARBA00006375"/>
    </source>
</evidence>
<keyword evidence="7" id="KW-0496">Mitochondrion</keyword>
<dbReference type="STRING" id="45286.A0A0X8HW99"/>
<keyword evidence="6" id="KW-1133">Transmembrane helix</keyword>
<evidence type="ECO:0000256" key="9">
    <source>
        <dbReference type="PROSITE-ProRule" id="PRU00282"/>
    </source>
</evidence>
<dbReference type="GO" id="GO:0031966">
    <property type="term" value="C:mitochondrial membrane"/>
    <property type="evidence" value="ECO:0007669"/>
    <property type="project" value="UniProtKB-SubCell"/>
</dbReference>
<keyword evidence="5" id="KW-0677">Repeat</keyword>
<dbReference type="GO" id="GO:0071913">
    <property type="term" value="F:citrate secondary active transmembrane transporter activity"/>
    <property type="evidence" value="ECO:0007669"/>
    <property type="project" value="TreeGrafter"/>
</dbReference>
<dbReference type="GeneID" id="28726032"/>
<dbReference type="Proteomes" id="UP000243052">
    <property type="component" value="Chromosome viii"/>
</dbReference>
<proteinExistence type="inferred from homology"/>
<organism evidence="11 12">
    <name type="scientific">Eremothecium sinecaudum</name>
    <dbReference type="NCBI Taxonomy" id="45286"/>
    <lineage>
        <taxon>Eukaryota</taxon>
        <taxon>Fungi</taxon>
        <taxon>Dikarya</taxon>
        <taxon>Ascomycota</taxon>
        <taxon>Saccharomycotina</taxon>
        <taxon>Saccharomycetes</taxon>
        <taxon>Saccharomycetales</taxon>
        <taxon>Saccharomycetaceae</taxon>
        <taxon>Eremothecium</taxon>
    </lineage>
</organism>
<dbReference type="AlphaFoldDB" id="A0A0X8HW99"/>
<keyword evidence="12" id="KW-1185">Reference proteome</keyword>
<evidence type="ECO:0000256" key="10">
    <source>
        <dbReference type="RuleBase" id="RU000488"/>
    </source>
</evidence>
<evidence type="ECO:0000256" key="6">
    <source>
        <dbReference type="ARBA" id="ARBA00022989"/>
    </source>
</evidence>
<keyword evidence="8 9" id="KW-0472">Membrane</keyword>
<dbReference type="OrthoDB" id="44467at2759"/>
<evidence type="ECO:0000256" key="8">
    <source>
        <dbReference type="ARBA" id="ARBA00023136"/>
    </source>
</evidence>